<dbReference type="Proteomes" id="UP000254329">
    <property type="component" value="Unassembled WGS sequence"/>
</dbReference>
<dbReference type="Pfam" id="PF09371">
    <property type="entry name" value="Tex_N"/>
    <property type="match status" value="1"/>
</dbReference>
<dbReference type="Pfam" id="PF12836">
    <property type="entry name" value="HHH_3"/>
    <property type="match status" value="1"/>
</dbReference>
<gene>
    <name evidence="3" type="primary">tex</name>
    <name evidence="3" type="ORF">NCTC1659_00321</name>
</gene>
<dbReference type="GO" id="GO:0003729">
    <property type="term" value="F:mRNA binding"/>
    <property type="evidence" value="ECO:0007669"/>
    <property type="project" value="TreeGrafter"/>
</dbReference>
<dbReference type="InterPro" id="IPR032639">
    <property type="entry name" value="Tex_YqgF"/>
</dbReference>
<name>A0A1V4B314_9PAST</name>
<dbReference type="Pfam" id="PF16921">
    <property type="entry name" value="Tex_YqgF"/>
    <property type="match status" value="1"/>
</dbReference>
<dbReference type="SUPFAM" id="SSF47781">
    <property type="entry name" value="RuvA domain 2-like"/>
    <property type="match status" value="2"/>
</dbReference>
<dbReference type="InterPro" id="IPR050437">
    <property type="entry name" value="Ribos_protein_bS1-like"/>
</dbReference>
<dbReference type="PANTHER" id="PTHR10724">
    <property type="entry name" value="30S RIBOSOMAL PROTEIN S1"/>
    <property type="match status" value="1"/>
</dbReference>
<evidence type="ECO:0000313" key="4">
    <source>
        <dbReference type="Proteomes" id="UP000254329"/>
    </source>
</evidence>
<dbReference type="InterPro" id="IPR012337">
    <property type="entry name" value="RNaseH-like_sf"/>
</dbReference>
<accession>A0A1V4B314</accession>
<dbReference type="AlphaFoldDB" id="A0A1V4B314"/>
<dbReference type="SUPFAM" id="SSF50249">
    <property type="entry name" value="Nucleic acid-binding proteins"/>
    <property type="match status" value="1"/>
</dbReference>
<sequence>MLNQRIASIIAQELTVLPHQILSAIQLLDDGNTIPFIARYRKEVTGGLDDTQLRHFETRLIYLRELEDRRQTILKSIEEQGKLTDELRNQIEQTQSKTELEDLYLPYKPKRRTKGQIAIEAGIEPLADLLWNDPSQEPEQAAANYINNEQGFADTKSVLDGARYILMERFAEDAQLLAKVRQYLQQSAVLISKVLEGKEEEGEKFRDYFDHQELLRNVPSHRALAMFRGRNEGFLQLSLNADPEQEEGVRHSYCEEIIREHLGVHLAQQPADKWREQVISWTWRIKVSLHLETELMSALREKAEDEAIDVFAQNLTSLLMAAPAGAKNTMGLDPGLRTGVKVAVVDNTGKLLATDTVYPHTGQMTSAMTAIYQLIKQHNVELIAIGNGTASRETERFAKEVIKQIENNKPQTVVVSEAGASVYSASELAAQEFPALDVSLRGAVSIARRLQDPLAELVKIEPKAIGVGQYQHDVNQSQLARKLDAVVEDCVNAVGVDLNTASAPLLARVAGMTKTLAQNIVAYRDENGRFENRNQLKKVARLGPKAFEQCAGFMRIAQGKNPLDASGVHPEAYPVVEKILQATEQSIHDLMGNASAVRQLDAKQFTDEQFGLPTVLDIFKELEKPGRDPRGEFKTAVFMDGVEEITDLKAGMILEGTVTNVTNFGAFVDIGVHQDGLVHISSLSDKFVENPHDVVKTGDIVKVKVLEVDVARKRIGLTMRLDENPLKNDRTSGKTSPANSKGMNREQKNSRAAGNNVMGNAFADALKNWKK</sequence>
<dbReference type="FunFam" id="1.10.150.310:FF:000001">
    <property type="entry name" value="RNA-binding transcriptional accessory protein"/>
    <property type="match status" value="1"/>
</dbReference>
<keyword evidence="4" id="KW-1185">Reference proteome</keyword>
<dbReference type="PANTHER" id="PTHR10724:SF10">
    <property type="entry name" value="S1 RNA-BINDING DOMAIN-CONTAINING PROTEIN 1"/>
    <property type="match status" value="1"/>
</dbReference>
<dbReference type="FunFam" id="2.40.50.140:FF:000051">
    <property type="entry name" value="RNA-binding transcriptional accessory protein"/>
    <property type="match status" value="1"/>
</dbReference>
<dbReference type="SUPFAM" id="SSF53098">
    <property type="entry name" value="Ribonuclease H-like"/>
    <property type="match status" value="1"/>
</dbReference>
<dbReference type="Pfam" id="PF17674">
    <property type="entry name" value="HHH_9"/>
    <property type="match status" value="1"/>
</dbReference>
<dbReference type="Pfam" id="PF22706">
    <property type="entry name" value="Tex_central_region"/>
    <property type="match status" value="1"/>
</dbReference>
<evidence type="ECO:0000256" key="1">
    <source>
        <dbReference type="SAM" id="MobiDB-lite"/>
    </source>
</evidence>
<dbReference type="FunFam" id="3.30.420.140:FF:000001">
    <property type="entry name" value="RNA-binding transcriptional accessory protein"/>
    <property type="match status" value="1"/>
</dbReference>
<dbReference type="InterPro" id="IPR041692">
    <property type="entry name" value="HHH_9"/>
</dbReference>
<organism evidence="3 4">
    <name type="scientific">Canicola haemoglobinophilus</name>
    <dbReference type="NCBI Taxonomy" id="733"/>
    <lineage>
        <taxon>Bacteria</taxon>
        <taxon>Pseudomonadati</taxon>
        <taxon>Pseudomonadota</taxon>
        <taxon>Gammaproteobacteria</taxon>
        <taxon>Pasteurellales</taxon>
        <taxon>Pasteurellaceae</taxon>
        <taxon>Canicola</taxon>
    </lineage>
</organism>
<dbReference type="InterPro" id="IPR023323">
    <property type="entry name" value="Tex-like_dom_sf"/>
</dbReference>
<protein>
    <submittedName>
        <fullName evidence="3">Transcription accessory protein</fullName>
    </submittedName>
</protein>
<dbReference type="FunFam" id="1.10.10.650:FF:000001">
    <property type="entry name" value="S1 RNA-binding domain 1"/>
    <property type="match status" value="1"/>
</dbReference>
<dbReference type="Gene3D" id="1.10.10.650">
    <property type="entry name" value="RuvA domain 2-like"/>
    <property type="match status" value="1"/>
</dbReference>
<dbReference type="Gene3D" id="1.10.3500.10">
    <property type="entry name" value="Tex N-terminal region-like"/>
    <property type="match status" value="1"/>
</dbReference>
<dbReference type="CDD" id="cd05685">
    <property type="entry name" value="S1_Tex"/>
    <property type="match status" value="1"/>
</dbReference>
<dbReference type="GO" id="GO:0006412">
    <property type="term" value="P:translation"/>
    <property type="evidence" value="ECO:0007669"/>
    <property type="project" value="TreeGrafter"/>
</dbReference>
<evidence type="ECO:0000313" key="3">
    <source>
        <dbReference type="EMBL" id="STO59096.1"/>
    </source>
</evidence>
<reference evidence="3 4" key="1">
    <citation type="submission" date="2018-06" db="EMBL/GenBank/DDBJ databases">
        <authorList>
            <consortium name="Pathogen Informatics"/>
            <person name="Doyle S."/>
        </authorList>
    </citation>
    <scope>NUCLEOTIDE SEQUENCE [LARGE SCALE GENOMIC DNA]</scope>
    <source>
        <strain evidence="3 4">NCTC1659</strain>
    </source>
</reference>
<feature type="compositionally biased region" description="Polar residues" evidence="1">
    <location>
        <begin position="733"/>
        <end position="742"/>
    </location>
</feature>
<dbReference type="GO" id="GO:0003735">
    <property type="term" value="F:structural constituent of ribosome"/>
    <property type="evidence" value="ECO:0007669"/>
    <property type="project" value="TreeGrafter"/>
</dbReference>
<dbReference type="InterPro" id="IPR018974">
    <property type="entry name" value="Tex-like_N"/>
</dbReference>
<dbReference type="SMART" id="SM00316">
    <property type="entry name" value="S1"/>
    <property type="match status" value="1"/>
</dbReference>
<feature type="region of interest" description="Disordered" evidence="1">
    <location>
        <begin position="722"/>
        <end position="758"/>
    </location>
</feature>
<dbReference type="RefSeq" id="WP_078217763.1">
    <property type="nucleotide sequence ID" value="NZ_MUXZ01000006.1"/>
</dbReference>
<evidence type="ECO:0000259" key="2">
    <source>
        <dbReference type="PROSITE" id="PS50126"/>
    </source>
</evidence>
<dbReference type="PROSITE" id="PS50126">
    <property type="entry name" value="S1"/>
    <property type="match status" value="1"/>
</dbReference>
<dbReference type="GO" id="GO:0006139">
    <property type="term" value="P:nucleobase-containing compound metabolic process"/>
    <property type="evidence" value="ECO:0007669"/>
    <property type="project" value="InterPro"/>
</dbReference>
<feature type="compositionally biased region" description="Basic and acidic residues" evidence="1">
    <location>
        <begin position="722"/>
        <end position="732"/>
    </location>
</feature>
<dbReference type="InterPro" id="IPR037027">
    <property type="entry name" value="YqgF/RNaseH-like_dom_sf"/>
</dbReference>
<dbReference type="InterPro" id="IPR023319">
    <property type="entry name" value="Tex-like_HTH_dom_sf"/>
</dbReference>
<dbReference type="Gene3D" id="1.10.150.310">
    <property type="entry name" value="Tex RuvX-like domain-like"/>
    <property type="match status" value="1"/>
</dbReference>
<dbReference type="InterPro" id="IPR003029">
    <property type="entry name" value="S1_domain"/>
</dbReference>
<dbReference type="STRING" id="733.B0186_02175"/>
<feature type="domain" description="S1 motif" evidence="2">
    <location>
        <begin position="651"/>
        <end position="720"/>
    </location>
</feature>
<dbReference type="GO" id="GO:0005829">
    <property type="term" value="C:cytosol"/>
    <property type="evidence" value="ECO:0007669"/>
    <property type="project" value="TreeGrafter"/>
</dbReference>
<dbReference type="Pfam" id="PF00575">
    <property type="entry name" value="S1"/>
    <property type="match status" value="1"/>
</dbReference>
<dbReference type="InterPro" id="IPR044146">
    <property type="entry name" value="S1_Tex"/>
</dbReference>
<dbReference type="InterPro" id="IPR055179">
    <property type="entry name" value="Tex-like_central_region"/>
</dbReference>
<dbReference type="Gene3D" id="3.30.420.140">
    <property type="entry name" value="YqgF/RNase H-like domain"/>
    <property type="match status" value="1"/>
</dbReference>
<proteinExistence type="predicted"/>
<dbReference type="EMBL" id="UGHF01000001">
    <property type="protein sequence ID" value="STO59096.1"/>
    <property type="molecule type" value="Genomic_DNA"/>
</dbReference>
<dbReference type="InterPro" id="IPR010994">
    <property type="entry name" value="RuvA_2-like"/>
</dbReference>
<dbReference type="Gene3D" id="2.40.50.140">
    <property type="entry name" value="Nucleic acid-binding proteins"/>
    <property type="match status" value="1"/>
</dbReference>
<dbReference type="InterPro" id="IPR006641">
    <property type="entry name" value="YqgF/RNaseH-like_dom"/>
</dbReference>
<dbReference type="SMART" id="SM00732">
    <property type="entry name" value="YqgFc"/>
    <property type="match status" value="1"/>
</dbReference>
<dbReference type="SUPFAM" id="SSF158832">
    <property type="entry name" value="Tex N-terminal region-like"/>
    <property type="match status" value="1"/>
</dbReference>
<dbReference type="InterPro" id="IPR012340">
    <property type="entry name" value="NA-bd_OB-fold"/>
</dbReference>